<sequence>MGMAQSGIRIRNLGISMGLAQCWTGIREFPWEWIQGSGNFHGNGLKDPGISLGMAQSGIRIWDLGISMGMNSGIWEFPWEWLNPGLESRNFMGMAQAGIRDVGISWEWTQGSGNFYRNGPIWDQDLGSGNGFHRNGFRDLGIPWEWPSSGPGRGNFLGMDSGIREFPWEQPNPGLGSREFHGNGPIRDWESGISIGMDSGIWEFPWE</sequence>
<dbReference type="EMBL" id="SWJQ01002722">
    <property type="protein sequence ID" value="TRZ06242.1"/>
    <property type="molecule type" value="Genomic_DNA"/>
</dbReference>
<keyword evidence="2" id="KW-1185">Reference proteome</keyword>
<organism evidence="1 2">
    <name type="scientific">Zosterops borbonicus</name>
    <dbReference type="NCBI Taxonomy" id="364589"/>
    <lineage>
        <taxon>Eukaryota</taxon>
        <taxon>Metazoa</taxon>
        <taxon>Chordata</taxon>
        <taxon>Craniata</taxon>
        <taxon>Vertebrata</taxon>
        <taxon>Euteleostomi</taxon>
        <taxon>Archelosauria</taxon>
        <taxon>Archosauria</taxon>
        <taxon>Dinosauria</taxon>
        <taxon>Saurischia</taxon>
        <taxon>Theropoda</taxon>
        <taxon>Coelurosauria</taxon>
        <taxon>Aves</taxon>
        <taxon>Neognathae</taxon>
        <taxon>Neoaves</taxon>
        <taxon>Telluraves</taxon>
        <taxon>Australaves</taxon>
        <taxon>Passeriformes</taxon>
        <taxon>Sylvioidea</taxon>
        <taxon>Zosteropidae</taxon>
        <taxon>Zosterops</taxon>
    </lineage>
</organism>
<dbReference type="AlphaFoldDB" id="A0A8K1D755"/>
<proteinExistence type="predicted"/>
<accession>A0A8K1D755</accession>
<evidence type="ECO:0000313" key="1">
    <source>
        <dbReference type="EMBL" id="TRZ06242.1"/>
    </source>
</evidence>
<dbReference type="Proteomes" id="UP000796761">
    <property type="component" value="Unassembled WGS sequence"/>
</dbReference>
<reference evidence="1" key="1">
    <citation type="submission" date="2019-04" db="EMBL/GenBank/DDBJ databases">
        <title>Genome assembly of Zosterops borbonicus 15179.</title>
        <authorList>
            <person name="Leroy T."/>
            <person name="Anselmetti Y."/>
            <person name="Tilak M.-K."/>
            <person name="Nabholz B."/>
        </authorList>
    </citation>
    <scope>NUCLEOTIDE SEQUENCE</scope>
    <source>
        <strain evidence="1">HGM_15179</strain>
        <tissue evidence="1">Muscle</tissue>
    </source>
</reference>
<evidence type="ECO:0000313" key="2">
    <source>
        <dbReference type="Proteomes" id="UP000796761"/>
    </source>
</evidence>
<comment type="caution">
    <text evidence="1">The sequence shown here is derived from an EMBL/GenBank/DDBJ whole genome shotgun (WGS) entry which is preliminary data.</text>
</comment>
<protein>
    <submittedName>
        <fullName evidence="1">Uncharacterized protein</fullName>
    </submittedName>
</protein>
<gene>
    <name evidence="1" type="ORF">HGM15179_020864</name>
</gene>
<name>A0A8K1D755_9PASS</name>